<keyword evidence="2" id="KW-0012">Acyltransferase</keyword>
<dbReference type="CDD" id="cd04301">
    <property type="entry name" value="NAT_SF"/>
    <property type="match status" value="1"/>
</dbReference>
<organism evidence="4 5">
    <name type="scientific">Thalassiosira oceanica</name>
    <name type="common">Marine diatom</name>
    <dbReference type="NCBI Taxonomy" id="159749"/>
    <lineage>
        <taxon>Eukaryota</taxon>
        <taxon>Sar</taxon>
        <taxon>Stramenopiles</taxon>
        <taxon>Ochrophyta</taxon>
        <taxon>Bacillariophyta</taxon>
        <taxon>Coscinodiscophyceae</taxon>
        <taxon>Thalassiosirophycidae</taxon>
        <taxon>Thalassiosirales</taxon>
        <taxon>Thalassiosiraceae</taxon>
        <taxon>Thalassiosira</taxon>
    </lineage>
</organism>
<dbReference type="GO" id="GO:0031415">
    <property type="term" value="C:NatA complex"/>
    <property type="evidence" value="ECO:0007669"/>
    <property type="project" value="TreeGrafter"/>
</dbReference>
<protein>
    <recommendedName>
        <fullName evidence="3">N-acetyltransferase domain-containing protein</fullName>
    </recommendedName>
</protein>
<gene>
    <name evidence="4" type="ORF">THAOC_35577</name>
</gene>
<dbReference type="GO" id="GO:0007064">
    <property type="term" value="P:mitotic sister chromatid cohesion"/>
    <property type="evidence" value="ECO:0007669"/>
    <property type="project" value="TreeGrafter"/>
</dbReference>
<dbReference type="PANTHER" id="PTHR42919">
    <property type="entry name" value="N-ALPHA-ACETYLTRANSFERASE"/>
    <property type="match status" value="1"/>
</dbReference>
<dbReference type="Gene3D" id="3.40.630.30">
    <property type="match status" value="1"/>
</dbReference>
<keyword evidence="1" id="KW-0808">Transferase</keyword>
<accession>K0RGV6</accession>
<feature type="domain" description="N-acetyltransferase" evidence="3">
    <location>
        <begin position="1"/>
        <end position="163"/>
    </location>
</feature>
<comment type="caution">
    <text evidence="4">The sequence shown here is derived from an EMBL/GenBank/DDBJ whole genome shotgun (WGS) entry which is preliminary data.</text>
</comment>
<evidence type="ECO:0000256" key="2">
    <source>
        <dbReference type="ARBA" id="ARBA00023315"/>
    </source>
</evidence>
<evidence type="ECO:0000256" key="1">
    <source>
        <dbReference type="ARBA" id="ARBA00022679"/>
    </source>
</evidence>
<dbReference type="EMBL" id="AGNL01048242">
    <property type="protein sequence ID" value="EJK45792.1"/>
    <property type="molecule type" value="Genomic_DNA"/>
</dbReference>
<dbReference type="AlphaFoldDB" id="K0RGV6"/>
<dbReference type="PROSITE" id="PS51186">
    <property type="entry name" value="GNAT"/>
    <property type="match status" value="1"/>
</dbReference>
<dbReference type="InterPro" id="IPR051556">
    <property type="entry name" value="N-term/lysine_N-AcTrnsfr"/>
</dbReference>
<evidence type="ECO:0000259" key="3">
    <source>
        <dbReference type="PROSITE" id="PS51186"/>
    </source>
</evidence>
<dbReference type="PANTHER" id="PTHR42919:SF8">
    <property type="entry name" value="N-ALPHA-ACETYLTRANSFERASE 50"/>
    <property type="match status" value="1"/>
</dbReference>
<evidence type="ECO:0000313" key="4">
    <source>
        <dbReference type="EMBL" id="EJK45792.1"/>
    </source>
</evidence>
<evidence type="ECO:0000313" key="5">
    <source>
        <dbReference type="Proteomes" id="UP000266841"/>
    </source>
</evidence>
<dbReference type="Proteomes" id="UP000266841">
    <property type="component" value="Unassembled WGS sequence"/>
</dbReference>
<dbReference type="SUPFAM" id="SSF55729">
    <property type="entry name" value="Acyl-CoA N-acyltransferases (Nat)"/>
    <property type="match status" value="1"/>
</dbReference>
<dbReference type="GO" id="GO:0008080">
    <property type="term" value="F:N-acetyltransferase activity"/>
    <property type="evidence" value="ECO:0007669"/>
    <property type="project" value="TreeGrafter"/>
</dbReference>
<dbReference type="InterPro" id="IPR000182">
    <property type="entry name" value="GNAT_dom"/>
</dbReference>
<reference evidence="4 5" key="1">
    <citation type="journal article" date="2012" name="Genome Biol.">
        <title>Genome and low-iron response of an oceanic diatom adapted to chronic iron limitation.</title>
        <authorList>
            <person name="Lommer M."/>
            <person name="Specht M."/>
            <person name="Roy A.S."/>
            <person name="Kraemer L."/>
            <person name="Andreson R."/>
            <person name="Gutowska M.A."/>
            <person name="Wolf J."/>
            <person name="Bergner S.V."/>
            <person name="Schilhabel M.B."/>
            <person name="Klostermeier U.C."/>
            <person name="Beiko R.G."/>
            <person name="Rosenstiel P."/>
            <person name="Hippler M."/>
            <person name="Laroche J."/>
        </authorList>
    </citation>
    <scope>NUCLEOTIDE SEQUENCE [LARGE SCALE GENOMIC DNA]</scope>
    <source>
        <strain evidence="4 5">CCMP1005</strain>
    </source>
</reference>
<sequence>MAFARNMLNAGLHTLRKAQLMEISLNYDCFRRIYVAKTKTNERRVIGCCEVVEDEIDLSPLTDATINIRGVGNRSTRPRLIIENLCVAKEFRRAGLGSYLLHECERASLKWPLGNGEVYVQVDDDNPNAYSLFTSQGYQFLFESECKRTTFSGGTLLMRQESMTKKTLRKSISSTRDILL</sequence>
<keyword evidence="5" id="KW-1185">Reference proteome</keyword>
<proteinExistence type="predicted"/>
<dbReference type="InterPro" id="IPR016181">
    <property type="entry name" value="Acyl_CoA_acyltransferase"/>
</dbReference>
<dbReference type="Pfam" id="PF00583">
    <property type="entry name" value="Acetyltransf_1"/>
    <property type="match status" value="1"/>
</dbReference>
<name>K0RGV6_THAOC</name>